<dbReference type="OrthoDB" id="9813348at2"/>
<evidence type="ECO:0000256" key="2">
    <source>
        <dbReference type="ARBA" id="ARBA00022630"/>
    </source>
</evidence>
<evidence type="ECO:0000259" key="6">
    <source>
        <dbReference type="Pfam" id="PF00890"/>
    </source>
</evidence>
<evidence type="ECO:0000313" key="7">
    <source>
        <dbReference type="EMBL" id="GBO94633.1"/>
    </source>
</evidence>
<evidence type="ECO:0000256" key="1">
    <source>
        <dbReference type="ARBA" id="ARBA00001974"/>
    </source>
</evidence>
<evidence type="ECO:0000256" key="5">
    <source>
        <dbReference type="SAM" id="SignalP"/>
    </source>
</evidence>
<dbReference type="RefSeq" id="WP_116270866.1">
    <property type="nucleotide sequence ID" value="NZ_BGZJ01000002.1"/>
</dbReference>
<keyword evidence="3" id="KW-0274">FAD</keyword>
<feature type="domain" description="FAD-dependent oxidoreductase 2 FAD-binding" evidence="6">
    <location>
        <begin position="28"/>
        <end position="479"/>
    </location>
</feature>
<name>A0A388SG30_9BURK</name>
<keyword evidence="8" id="KW-1185">Reference proteome</keyword>
<comment type="cofactor">
    <cofactor evidence="1">
        <name>FAD</name>
        <dbReference type="ChEBI" id="CHEBI:57692"/>
    </cofactor>
</comment>
<keyword evidence="4" id="KW-0560">Oxidoreductase</keyword>
<dbReference type="AlphaFoldDB" id="A0A388SG30"/>
<dbReference type="InterPro" id="IPR050315">
    <property type="entry name" value="FAD-oxidoreductase_2"/>
</dbReference>
<dbReference type="GO" id="GO:0008202">
    <property type="term" value="P:steroid metabolic process"/>
    <property type="evidence" value="ECO:0007669"/>
    <property type="project" value="UniProtKB-ARBA"/>
</dbReference>
<dbReference type="SUPFAM" id="SSF56425">
    <property type="entry name" value="Succinate dehydrogenase/fumarate reductase flavoprotein, catalytic domain"/>
    <property type="match status" value="1"/>
</dbReference>
<dbReference type="Gene3D" id="3.90.700.10">
    <property type="entry name" value="Succinate dehydrogenase/fumarate reductase flavoprotein, catalytic domain"/>
    <property type="match status" value="1"/>
</dbReference>
<comment type="caution">
    <text evidence="7">The sequence shown here is derived from an EMBL/GenBank/DDBJ whole genome shotgun (WGS) entry which is preliminary data.</text>
</comment>
<protein>
    <submittedName>
        <fullName evidence="7">FAD-binding dehydrogenase</fullName>
    </submittedName>
</protein>
<organism evidence="7 8">
    <name type="scientific">Mesosutterella multiformis</name>
    <dbReference type="NCBI Taxonomy" id="2259133"/>
    <lineage>
        <taxon>Bacteria</taxon>
        <taxon>Pseudomonadati</taxon>
        <taxon>Pseudomonadota</taxon>
        <taxon>Betaproteobacteria</taxon>
        <taxon>Burkholderiales</taxon>
        <taxon>Sutterellaceae</taxon>
        <taxon>Mesosutterella</taxon>
    </lineage>
</organism>
<dbReference type="SUPFAM" id="SSF51905">
    <property type="entry name" value="FAD/NAD(P)-binding domain"/>
    <property type="match status" value="1"/>
</dbReference>
<reference evidence="7 8" key="1">
    <citation type="journal article" date="2018" name="Int. J. Syst. Evol. Microbiol.">
        <title>Mesosutterella multiformis gen. nov., sp. nov., a member of the family Sutterellaceae and Sutterella megalosphaeroides sp. nov., isolated from human faeces.</title>
        <authorList>
            <person name="Sakamoto M."/>
            <person name="Ikeyama N."/>
            <person name="Kunihiro T."/>
            <person name="Iino T."/>
            <person name="Yuki M."/>
            <person name="Ohkuma M."/>
        </authorList>
    </citation>
    <scope>NUCLEOTIDE SEQUENCE [LARGE SCALE GENOMIC DNA]</scope>
    <source>
        <strain evidence="7 8">4NBBH2</strain>
    </source>
</reference>
<dbReference type="InterPro" id="IPR003953">
    <property type="entry name" value="FAD-dep_OxRdtase_2_FAD-bd"/>
</dbReference>
<keyword evidence="5" id="KW-0732">Signal</keyword>
<evidence type="ECO:0000256" key="4">
    <source>
        <dbReference type="ARBA" id="ARBA00023002"/>
    </source>
</evidence>
<dbReference type="Gene3D" id="3.50.50.60">
    <property type="entry name" value="FAD/NAD(P)-binding domain"/>
    <property type="match status" value="2"/>
</dbReference>
<dbReference type="PRINTS" id="PR00411">
    <property type="entry name" value="PNDRDTASEI"/>
</dbReference>
<evidence type="ECO:0000313" key="8">
    <source>
        <dbReference type="Proteomes" id="UP000266091"/>
    </source>
</evidence>
<dbReference type="InterPro" id="IPR036188">
    <property type="entry name" value="FAD/NAD-bd_sf"/>
</dbReference>
<keyword evidence="2" id="KW-0285">Flavoprotein</keyword>
<dbReference type="Proteomes" id="UP000266091">
    <property type="component" value="Unassembled WGS sequence"/>
</dbReference>
<accession>A0A388SG30</accession>
<feature type="signal peptide" evidence="5">
    <location>
        <begin position="1"/>
        <end position="21"/>
    </location>
</feature>
<dbReference type="GO" id="GO:0016491">
    <property type="term" value="F:oxidoreductase activity"/>
    <property type="evidence" value="ECO:0007669"/>
    <property type="project" value="UniProtKB-KW"/>
</dbReference>
<gene>
    <name evidence="7" type="ORF">MESMUL_19870</name>
</gene>
<dbReference type="PANTHER" id="PTHR43400:SF10">
    <property type="entry name" value="3-OXOSTEROID 1-DEHYDROGENASE"/>
    <property type="match status" value="1"/>
</dbReference>
<evidence type="ECO:0000256" key="3">
    <source>
        <dbReference type="ARBA" id="ARBA00022827"/>
    </source>
</evidence>
<dbReference type="EMBL" id="BGZJ01000002">
    <property type="protein sequence ID" value="GBO94633.1"/>
    <property type="molecule type" value="Genomic_DNA"/>
</dbReference>
<dbReference type="Pfam" id="PF00890">
    <property type="entry name" value="FAD_binding_2"/>
    <property type="match status" value="1"/>
</dbReference>
<feature type="chain" id="PRO_5017473666" evidence="5">
    <location>
        <begin position="22"/>
        <end position="512"/>
    </location>
</feature>
<dbReference type="PANTHER" id="PTHR43400">
    <property type="entry name" value="FUMARATE REDUCTASE"/>
    <property type="match status" value="1"/>
</dbReference>
<proteinExistence type="predicted"/>
<dbReference type="InterPro" id="IPR027477">
    <property type="entry name" value="Succ_DH/fumarate_Rdtase_cat_sf"/>
</dbReference>
<sequence>MKRVPTLVAAAMMALSLPAFSLTQYTTDLVIVGSGTAGLPAAATAAQMGVKAITIEKSPTIGGQLHVIEGTYAVGTDIQRKEMIGLNAEKSFDQTMKYAAWRADPQLVKRIIEASGPNIKWMMDTGVAMKGVMTDTLDGNRVYHTYAGHYPGEQAVGALMKMIREKGGKVLTEMKGEHLIIDKDGTVTGVVAKNLKTGEEVRIHAKAVLLAAGSMANGPDMMAKYNPSLRVAGKPMKSIAIETNTGDGIKMGLEAGADLRNTDIVISESIVPTNTLYLEQYVDKKMLDAYMMLKAQTLWVNTAGHRFMDESHSDDFTIVFNAIHNQGNQAFVIMDDAKRVDLMQGAGSDTNYFTVYDKGQKVVHFDEVVADGQKRGYAFKANTIPELAKLMGVNPTVLQATVDRYNKMARAGVDTDFGKKHNLIPIVKAPFYAFKGDGTICDMTGGLLINSKAQVMDKKGNPIKGLYAAGSMAGGMYGTEYPYINPGFASATAIATGRFAVQDVAEHLKAGK</sequence>